<comment type="caution">
    <text evidence="1">The sequence shown here is derived from an EMBL/GenBank/DDBJ whole genome shotgun (WGS) entry which is preliminary data.</text>
</comment>
<evidence type="ECO:0000313" key="1">
    <source>
        <dbReference type="EMBL" id="CAG8553109.1"/>
    </source>
</evidence>
<keyword evidence="2" id="KW-1185">Reference proteome</keyword>
<organism evidence="1 2">
    <name type="scientific">Acaulospora colombiana</name>
    <dbReference type="NCBI Taxonomy" id="27376"/>
    <lineage>
        <taxon>Eukaryota</taxon>
        <taxon>Fungi</taxon>
        <taxon>Fungi incertae sedis</taxon>
        <taxon>Mucoromycota</taxon>
        <taxon>Glomeromycotina</taxon>
        <taxon>Glomeromycetes</taxon>
        <taxon>Diversisporales</taxon>
        <taxon>Acaulosporaceae</taxon>
        <taxon>Acaulospora</taxon>
    </lineage>
</organism>
<name>A0ACA9LW87_9GLOM</name>
<proteinExistence type="predicted"/>
<accession>A0ACA9LW87</accession>
<evidence type="ECO:0000313" key="2">
    <source>
        <dbReference type="Proteomes" id="UP000789525"/>
    </source>
</evidence>
<protein>
    <submittedName>
        <fullName evidence="1">500_t:CDS:1</fullName>
    </submittedName>
</protein>
<gene>
    <name evidence="1" type="ORF">ACOLOM_LOCUS4933</name>
</gene>
<dbReference type="Proteomes" id="UP000789525">
    <property type="component" value="Unassembled WGS sequence"/>
</dbReference>
<sequence>MPFPVFANSMTEYVFNAIAADCIKRYYEMRGRKVLLSVGTAEYGHRAQQAIAESGLTAQEFCEKKSNEYKEVLKAIDIAHTDFLRTTEPRHEKAVTHLWVSNVNNDTPKPLSWAEEEHYNFKLPRMHYKLKKWLDSNKYLDWGILVPNDPEHTIDPTFEVYVNYLTAAGYPWSSESDRRSHLPIDINVCNIRSIKTHAETGPALLLAADVMPVKKIFANSFKTHLFHADTMNVIRLYGSDACRYVYMAYGNDPKPQEFTLEGINIRYHKDLVNQLGRLINDCLKPKFTSSPWIPRYPEYKNGQIADEDPIMPEKSKKLLKILGVWGNEQSWDDAKFGAGWTYANGKGRKWANYLYQELYPCVNVGLGGSGMRRPAVEERLKLVKGKKVIFGGIKAKGEDDVRNETFSVTGEEDKIGRNETPDFINPGQSQRYKGNPRNSTSLALSMRKLRKEDIKRDISRILKVNSTPDVLDGHPDSTTRHKVNDKS</sequence>
<reference evidence="1" key="1">
    <citation type="submission" date="2021-06" db="EMBL/GenBank/DDBJ databases">
        <authorList>
            <person name="Kallberg Y."/>
            <person name="Tangrot J."/>
            <person name="Rosling A."/>
        </authorList>
    </citation>
    <scope>NUCLEOTIDE SEQUENCE</scope>
    <source>
        <strain evidence="1">CL356</strain>
    </source>
</reference>
<dbReference type="EMBL" id="CAJVPT010008564">
    <property type="protein sequence ID" value="CAG8553109.1"/>
    <property type="molecule type" value="Genomic_DNA"/>
</dbReference>